<dbReference type="InterPro" id="IPR050642">
    <property type="entry name" value="PDH_E1_Alpha_Subunit"/>
</dbReference>
<evidence type="ECO:0000256" key="1">
    <source>
        <dbReference type="ARBA" id="ARBA00001964"/>
    </source>
</evidence>
<keyword evidence="3" id="KW-0786">Thiamine pyrophosphate</keyword>
<evidence type="ECO:0000259" key="4">
    <source>
        <dbReference type="Pfam" id="PF00676"/>
    </source>
</evidence>
<dbReference type="OrthoDB" id="10256198at2759"/>
<reference evidence="5 6" key="1">
    <citation type="submission" date="2014-04" db="EMBL/GenBank/DDBJ databases">
        <authorList>
            <consortium name="DOE Joint Genome Institute"/>
            <person name="Kuo A."/>
            <person name="Kohler A."/>
            <person name="Costa M.D."/>
            <person name="Nagy L.G."/>
            <person name="Floudas D."/>
            <person name="Copeland A."/>
            <person name="Barry K.W."/>
            <person name="Cichocki N."/>
            <person name="Veneault-Fourrey C."/>
            <person name="LaButti K."/>
            <person name="Lindquist E.A."/>
            <person name="Lipzen A."/>
            <person name="Lundell T."/>
            <person name="Morin E."/>
            <person name="Murat C."/>
            <person name="Sun H."/>
            <person name="Tunlid A."/>
            <person name="Henrissat B."/>
            <person name="Grigoriev I.V."/>
            <person name="Hibbett D.S."/>
            <person name="Martin F."/>
            <person name="Nordberg H.P."/>
            <person name="Cantor M.N."/>
            <person name="Hua S.X."/>
        </authorList>
    </citation>
    <scope>NUCLEOTIDE SEQUENCE [LARGE SCALE GENOMIC DNA]</scope>
    <source>
        <strain evidence="5 6">441</strain>
    </source>
</reference>
<accession>A0A0C9ZDZ8</accession>
<dbReference type="PANTHER" id="PTHR11516">
    <property type="entry name" value="PYRUVATE DEHYDROGENASE E1 COMPONENT, ALPHA SUBUNIT BACTERIAL AND ORGANELLAR"/>
    <property type="match status" value="1"/>
</dbReference>
<keyword evidence="2" id="KW-0560">Oxidoreductase</keyword>
<dbReference type="InterPro" id="IPR029061">
    <property type="entry name" value="THDP-binding"/>
</dbReference>
<dbReference type="EMBL" id="KN833719">
    <property type="protein sequence ID" value="KIK24154.1"/>
    <property type="molecule type" value="Genomic_DNA"/>
</dbReference>
<proteinExistence type="predicted"/>
<organism evidence="5 6">
    <name type="scientific">Pisolithus microcarpus 441</name>
    <dbReference type="NCBI Taxonomy" id="765257"/>
    <lineage>
        <taxon>Eukaryota</taxon>
        <taxon>Fungi</taxon>
        <taxon>Dikarya</taxon>
        <taxon>Basidiomycota</taxon>
        <taxon>Agaricomycotina</taxon>
        <taxon>Agaricomycetes</taxon>
        <taxon>Agaricomycetidae</taxon>
        <taxon>Boletales</taxon>
        <taxon>Sclerodermatineae</taxon>
        <taxon>Pisolithaceae</taxon>
        <taxon>Pisolithus</taxon>
    </lineage>
</organism>
<dbReference type="PANTHER" id="PTHR11516:SF60">
    <property type="entry name" value="PYRUVATE DEHYDROGENASE E1 COMPONENT SUBUNIT ALPHA"/>
    <property type="match status" value="1"/>
</dbReference>
<dbReference type="GO" id="GO:0004739">
    <property type="term" value="F:pyruvate dehydrogenase (acetyl-transferring) activity"/>
    <property type="evidence" value="ECO:0007669"/>
    <property type="project" value="TreeGrafter"/>
</dbReference>
<dbReference type="STRING" id="765257.A0A0C9ZDZ8"/>
<comment type="cofactor">
    <cofactor evidence="1">
        <name>thiamine diphosphate</name>
        <dbReference type="ChEBI" id="CHEBI:58937"/>
    </cofactor>
</comment>
<sequence length="205" mass="23578">MSTSEECSSSNTKYFTWSNKIPGLRVNSMDIITSHHAVQFAHNWVVEGNSPLFMEFVTYHYGGLFFPSMSDPGTTYHTHEEIQQMHSTQSPTCRLQRYIKEWGLTPLQELRQLNKEAKAEVDQAIEEAKTSPACRSKGLWTDIYDKGPPFMRGRERKEVHHLPILSNGPNPMQLLSHEALNLHHLRQRTILMRCDFIASYLCKAG</sequence>
<dbReference type="Pfam" id="PF00676">
    <property type="entry name" value="E1_dh"/>
    <property type="match status" value="1"/>
</dbReference>
<evidence type="ECO:0000313" key="6">
    <source>
        <dbReference type="Proteomes" id="UP000054018"/>
    </source>
</evidence>
<evidence type="ECO:0000256" key="3">
    <source>
        <dbReference type="ARBA" id="ARBA00023052"/>
    </source>
</evidence>
<dbReference type="SUPFAM" id="SSF52518">
    <property type="entry name" value="Thiamin diphosphate-binding fold (THDP-binding)"/>
    <property type="match status" value="1"/>
</dbReference>
<dbReference type="Proteomes" id="UP000054018">
    <property type="component" value="Unassembled WGS sequence"/>
</dbReference>
<name>A0A0C9ZDZ8_9AGAM</name>
<dbReference type="AlphaFoldDB" id="A0A0C9ZDZ8"/>
<dbReference type="InterPro" id="IPR001017">
    <property type="entry name" value="DH_E1"/>
</dbReference>
<dbReference type="Gene3D" id="3.40.50.970">
    <property type="match status" value="1"/>
</dbReference>
<feature type="domain" description="Dehydrogenase E1 component" evidence="4">
    <location>
        <begin position="1"/>
        <end position="133"/>
    </location>
</feature>
<evidence type="ECO:0000256" key="2">
    <source>
        <dbReference type="ARBA" id="ARBA00023002"/>
    </source>
</evidence>
<evidence type="ECO:0000313" key="5">
    <source>
        <dbReference type="EMBL" id="KIK24154.1"/>
    </source>
</evidence>
<reference evidence="6" key="2">
    <citation type="submission" date="2015-01" db="EMBL/GenBank/DDBJ databases">
        <title>Evolutionary Origins and Diversification of the Mycorrhizal Mutualists.</title>
        <authorList>
            <consortium name="DOE Joint Genome Institute"/>
            <consortium name="Mycorrhizal Genomics Consortium"/>
            <person name="Kohler A."/>
            <person name="Kuo A."/>
            <person name="Nagy L.G."/>
            <person name="Floudas D."/>
            <person name="Copeland A."/>
            <person name="Barry K.W."/>
            <person name="Cichocki N."/>
            <person name="Veneault-Fourrey C."/>
            <person name="LaButti K."/>
            <person name="Lindquist E.A."/>
            <person name="Lipzen A."/>
            <person name="Lundell T."/>
            <person name="Morin E."/>
            <person name="Murat C."/>
            <person name="Riley R."/>
            <person name="Ohm R."/>
            <person name="Sun H."/>
            <person name="Tunlid A."/>
            <person name="Henrissat B."/>
            <person name="Grigoriev I.V."/>
            <person name="Hibbett D.S."/>
            <person name="Martin F."/>
        </authorList>
    </citation>
    <scope>NUCLEOTIDE SEQUENCE [LARGE SCALE GENOMIC DNA]</scope>
    <source>
        <strain evidence="6">441</strain>
    </source>
</reference>
<dbReference type="GO" id="GO:0006086">
    <property type="term" value="P:pyruvate decarboxylation to acetyl-CoA"/>
    <property type="evidence" value="ECO:0007669"/>
    <property type="project" value="TreeGrafter"/>
</dbReference>
<protein>
    <recommendedName>
        <fullName evidence="4">Dehydrogenase E1 component domain-containing protein</fullName>
    </recommendedName>
</protein>
<dbReference type="HOGENOM" id="CLU_1337972_0_0_1"/>
<gene>
    <name evidence="5" type="ORF">PISMIDRAFT_10416</name>
</gene>
<keyword evidence="6" id="KW-1185">Reference proteome</keyword>